<dbReference type="Gene3D" id="1.10.510.10">
    <property type="entry name" value="Transferase(Phosphotransferase) domain 1"/>
    <property type="match status" value="1"/>
</dbReference>
<feature type="non-terminal residue" evidence="6">
    <location>
        <position position="1"/>
    </location>
</feature>
<evidence type="ECO:0000259" key="3">
    <source>
        <dbReference type="PROSITE" id="PS50011"/>
    </source>
</evidence>
<dbReference type="PANTHER" id="PTHR24346">
    <property type="entry name" value="MAP/MICROTUBULE AFFINITY-REGULATING KINASE"/>
    <property type="match status" value="1"/>
</dbReference>
<comment type="caution">
    <text evidence="6">The sequence shown here is derived from an EMBL/GenBank/DDBJ whole genome shotgun (WGS) entry which is preliminary data.</text>
</comment>
<dbReference type="GO" id="GO:0035556">
    <property type="term" value="P:intracellular signal transduction"/>
    <property type="evidence" value="ECO:0007669"/>
    <property type="project" value="TreeGrafter"/>
</dbReference>
<dbReference type="Proteomes" id="UP000626109">
    <property type="component" value="Unassembled WGS sequence"/>
</dbReference>
<dbReference type="GO" id="GO:0005737">
    <property type="term" value="C:cytoplasm"/>
    <property type="evidence" value="ECO:0007669"/>
    <property type="project" value="TreeGrafter"/>
</dbReference>
<sequence>PLRRRASSVAVAPPFCGRSGAARPSAHQPRLGAAVAAAIGAAQLRKQRWQAPGLARVLRCADFGGVYPREWAQKPDRSRQPESSWLWFPGLAFALAVAWQAFHNWTDVLIALNIVSFLIQCYSPTWEDTGVLTGDTLQTPQSSHRLVVATDHKLSERLFLCVNWRLPSGVSAMAFGAPCCGLQAAIVRQTPADAPLLRQRPQPARPEFPVHSISGGACSSTASAAGSKLQSLGALQDRVSLHCASHLGSGSLGVVLLAEGLRNGQKLAVKAISLKAAKEAGFDECQLWREAQILKEVQHPNVVRLLDVLACWDHLPHVNSEPPYLCIVMEYIAESEPLSNVMRRNGASPYLAEKVLPQLARALSRMHQLGVVHRDVWSENVLLDDSGRAVLVDLGSAEYIGGKPAVNSKLNIPYMSPEAAQGLRQSPGDDSWALGLLMTEMVTGVFIADRLGRSDLPMHYNHTQLAASLSETFAAAPGLGAITRQVKMPGTTPIEMGYWKIRGLGSVMRMVFEYKEVKYTDFQVDSGDKWFAGRKPEILKMNPLANLPYVVDGDTCVCQTNAVLMYLGDKYSMNGSDEKSKRRNTELLCEIYDVRNGMVELVYPFKKVNRTKEEFDVSAATLSASPPFAKFEACLEFYGGDWFVSPDGPCMADFHIWEMMDQHKLLAEKVGKENVLATFPKCKAFYDRFRALPSLQKFFASDTYTMPCNNAGATPYFM</sequence>
<dbReference type="CDD" id="cd14014">
    <property type="entry name" value="STKc_PknB_like"/>
    <property type="match status" value="1"/>
</dbReference>
<dbReference type="InterPro" id="IPR036282">
    <property type="entry name" value="Glutathione-S-Trfase_C_sf"/>
</dbReference>
<dbReference type="InterPro" id="IPR004046">
    <property type="entry name" value="GST_C"/>
</dbReference>
<dbReference type="AlphaFoldDB" id="A0A813LGP3"/>
<dbReference type="InterPro" id="IPR004045">
    <property type="entry name" value="Glutathione_S-Trfase_N"/>
</dbReference>
<protein>
    <recommendedName>
        <fullName evidence="8">Glutathione transferase</fullName>
    </recommendedName>
</protein>
<keyword evidence="1" id="KW-0547">Nucleotide-binding</keyword>
<proteinExistence type="predicted"/>
<evidence type="ECO:0000259" key="5">
    <source>
        <dbReference type="PROSITE" id="PS50405"/>
    </source>
</evidence>
<dbReference type="Pfam" id="PF02798">
    <property type="entry name" value="GST_N"/>
    <property type="match status" value="1"/>
</dbReference>
<accession>A0A813LGP3</accession>
<name>A0A813LGP3_POLGL</name>
<dbReference type="SUPFAM" id="SSF47616">
    <property type="entry name" value="GST C-terminal domain-like"/>
    <property type="match status" value="1"/>
</dbReference>
<dbReference type="PROSITE" id="PS50404">
    <property type="entry name" value="GST_NTER"/>
    <property type="match status" value="1"/>
</dbReference>
<dbReference type="Pfam" id="PF14497">
    <property type="entry name" value="GST_C_3"/>
    <property type="match status" value="1"/>
</dbReference>
<dbReference type="Gene3D" id="1.20.1050.10">
    <property type="match status" value="1"/>
</dbReference>
<dbReference type="InterPro" id="IPR040079">
    <property type="entry name" value="Glutathione_S-Trfase"/>
</dbReference>
<dbReference type="SUPFAM" id="SSF56112">
    <property type="entry name" value="Protein kinase-like (PK-like)"/>
    <property type="match status" value="1"/>
</dbReference>
<dbReference type="InterPro" id="IPR011009">
    <property type="entry name" value="Kinase-like_dom_sf"/>
</dbReference>
<dbReference type="EMBL" id="CAJNNW010035343">
    <property type="protein sequence ID" value="CAE8727172.1"/>
    <property type="molecule type" value="Genomic_DNA"/>
</dbReference>
<dbReference type="InterPro" id="IPR036249">
    <property type="entry name" value="Thioredoxin-like_sf"/>
</dbReference>
<dbReference type="GO" id="GO:0005524">
    <property type="term" value="F:ATP binding"/>
    <property type="evidence" value="ECO:0007669"/>
    <property type="project" value="UniProtKB-KW"/>
</dbReference>
<dbReference type="Pfam" id="PF00069">
    <property type="entry name" value="Pkinase"/>
    <property type="match status" value="1"/>
</dbReference>
<dbReference type="PANTHER" id="PTHR24346:SF30">
    <property type="entry name" value="MATERNAL EMBRYONIC LEUCINE ZIPPER KINASE"/>
    <property type="match status" value="1"/>
</dbReference>
<organism evidence="6 7">
    <name type="scientific">Polarella glacialis</name>
    <name type="common">Dinoflagellate</name>
    <dbReference type="NCBI Taxonomy" id="89957"/>
    <lineage>
        <taxon>Eukaryota</taxon>
        <taxon>Sar</taxon>
        <taxon>Alveolata</taxon>
        <taxon>Dinophyceae</taxon>
        <taxon>Suessiales</taxon>
        <taxon>Suessiaceae</taxon>
        <taxon>Polarella</taxon>
    </lineage>
</organism>
<evidence type="ECO:0000313" key="7">
    <source>
        <dbReference type="Proteomes" id="UP000626109"/>
    </source>
</evidence>
<evidence type="ECO:0000256" key="1">
    <source>
        <dbReference type="ARBA" id="ARBA00022741"/>
    </source>
</evidence>
<dbReference type="PROSITE" id="PS50405">
    <property type="entry name" value="GST_CTER"/>
    <property type="match status" value="1"/>
</dbReference>
<evidence type="ECO:0008006" key="8">
    <source>
        <dbReference type="Google" id="ProtNLM"/>
    </source>
</evidence>
<feature type="domain" description="GST N-terminal" evidence="4">
    <location>
        <begin position="492"/>
        <end position="575"/>
    </location>
</feature>
<evidence type="ECO:0000313" key="6">
    <source>
        <dbReference type="EMBL" id="CAE8727172.1"/>
    </source>
</evidence>
<dbReference type="SFLD" id="SFLDS00019">
    <property type="entry name" value="Glutathione_Transferase_(cytos"/>
    <property type="match status" value="1"/>
</dbReference>
<dbReference type="PROSITE" id="PS50011">
    <property type="entry name" value="PROTEIN_KINASE_DOM"/>
    <property type="match status" value="1"/>
</dbReference>
<gene>
    <name evidence="6" type="ORF">PGLA2088_LOCUS44730</name>
</gene>
<feature type="domain" description="Protein kinase" evidence="3">
    <location>
        <begin position="241"/>
        <end position="531"/>
    </location>
</feature>
<dbReference type="InterPro" id="IPR000719">
    <property type="entry name" value="Prot_kinase_dom"/>
</dbReference>
<dbReference type="GO" id="GO:0004674">
    <property type="term" value="F:protein serine/threonine kinase activity"/>
    <property type="evidence" value="ECO:0007669"/>
    <property type="project" value="TreeGrafter"/>
</dbReference>
<dbReference type="SUPFAM" id="SSF52833">
    <property type="entry name" value="Thioredoxin-like"/>
    <property type="match status" value="1"/>
</dbReference>
<feature type="domain" description="GST C-terminal" evidence="5">
    <location>
        <begin position="577"/>
        <end position="716"/>
    </location>
</feature>
<keyword evidence="2" id="KW-0067">ATP-binding</keyword>
<reference evidence="6" key="1">
    <citation type="submission" date="2021-02" db="EMBL/GenBank/DDBJ databases">
        <authorList>
            <person name="Dougan E. K."/>
            <person name="Rhodes N."/>
            <person name="Thang M."/>
            <person name="Chan C."/>
        </authorList>
    </citation>
    <scope>NUCLEOTIDE SEQUENCE</scope>
</reference>
<dbReference type="InterPro" id="IPR010987">
    <property type="entry name" value="Glutathione-S-Trfase_C-like"/>
</dbReference>
<evidence type="ECO:0000256" key="2">
    <source>
        <dbReference type="ARBA" id="ARBA00022840"/>
    </source>
</evidence>
<evidence type="ECO:0000259" key="4">
    <source>
        <dbReference type="PROSITE" id="PS50404"/>
    </source>
</evidence>
<dbReference type="Gene3D" id="3.40.30.10">
    <property type="entry name" value="Glutaredoxin"/>
    <property type="match status" value="1"/>
</dbReference>